<dbReference type="SFLD" id="SFLDS00003">
    <property type="entry name" value="Haloacid_Dehalogenase"/>
    <property type="match status" value="1"/>
</dbReference>
<dbReference type="InterPro" id="IPR041492">
    <property type="entry name" value="HAD_2"/>
</dbReference>
<dbReference type="SUPFAM" id="SSF56784">
    <property type="entry name" value="HAD-like"/>
    <property type="match status" value="1"/>
</dbReference>
<keyword evidence="5" id="KW-0378">Hydrolase</keyword>
<dbReference type="InterPro" id="IPR051600">
    <property type="entry name" value="Beta-PGM-like"/>
</dbReference>
<keyword evidence="6" id="KW-1185">Reference proteome</keyword>
<comment type="similarity">
    <text evidence="2">Belongs to the HAD-like hydrolase superfamily. CbbY/CbbZ/Gph/YieH family.</text>
</comment>
<evidence type="ECO:0000256" key="4">
    <source>
        <dbReference type="ARBA" id="ARBA00022842"/>
    </source>
</evidence>
<dbReference type="Pfam" id="PF13419">
    <property type="entry name" value="HAD_2"/>
    <property type="match status" value="1"/>
</dbReference>
<evidence type="ECO:0000256" key="3">
    <source>
        <dbReference type="ARBA" id="ARBA00022723"/>
    </source>
</evidence>
<dbReference type="NCBIfam" id="TIGR01509">
    <property type="entry name" value="HAD-SF-IA-v3"/>
    <property type="match status" value="1"/>
</dbReference>
<protein>
    <submittedName>
        <fullName evidence="5">HAD family hydrolase</fullName>
    </submittedName>
</protein>
<name>A0ABS0ZG41_9GAMM</name>
<dbReference type="PANTHER" id="PTHR46193:SF10">
    <property type="entry name" value="6-PHOSPHOGLUCONATE PHOSPHATASE"/>
    <property type="match status" value="1"/>
</dbReference>
<dbReference type="InterPro" id="IPR023198">
    <property type="entry name" value="PGP-like_dom2"/>
</dbReference>
<gene>
    <name evidence="5" type="ORF">JHD44_18410</name>
</gene>
<dbReference type="InterPro" id="IPR006439">
    <property type="entry name" value="HAD-SF_hydro_IA"/>
</dbReference>
<keyword evidence="3" id="KW-0479">Metal-binding</keyword>
<dbReference type="Proteomes" id="UP000598488">
    <property type="component" value="Unassembled WGS sequence"/>
</dbReference>
<dbReference type="GO" id="GO:0016787">
    <property type="term" value="F:hydrolase activity"/>
    <property type="evidence" value="ECO:0007669"/>
    <property type="project" value="UniProtKB-KW"/>
</dbReference>
<dbReference type="Gene3D" id="1.10.150.240">
    <property type="entry name" value="Putative phosphatase, domain 2"/>
    <property type="match status" value="1"/>
</dbReference>
<comment type="caution">
    <text evidence="5">The sequence shown here is derived from an EMBL/GenBank/DDBJ whole genome shotgun (WGS) entry which is preliminary data.</text>
</comment>
<evidence type="ECO:0000313" key="5">
    <source>
        <dbReference type="EMBL" id="MBJ7552647.1"/>
    </source>
</evidence>
<dbReference type="Gene3D" id="3.40.50.1000">
    <property type="entry name" value="HAD superfamily/HAD-like"/>
    <property type="match status" value="1"/>
</dbReference>
<dbReference type="SFLD" id="SFLDG01129">
    <property type="entry name" value="C1.5:_HAD__Beta-PGM__Phosphata"/>
    <property type="match status" value="1"/>
</dbReference>
<dbReference type="PANTHER" id="PTHR46193">
    <property type="entry name" value="6-PHOSPHOGLUCONATE PHOSPHATASE"/>
    <property type="match status" value="1"/>
</dbReference>
<evidence type="ECO:0000313" key="6">
    <source>
        <dbReference type="Proteomes" id="UP000598488"/>
    </source>
</evidence>
<dbReference type="InterPro" id="IPR036412">
    <property type="entry name" value="HAD-like_sf"/>
</dbReference>
<sequence length="226" mass="24868">MLNKTEKTLIIFDCDGVLIDSEMISIRLLHQLFVESGANLTELDVMQRFQGRSLKSALEEVKADFGVEVSDHAVNAMNAKLFDAFARDLTQVEGVQHFIESLDNEVCVASSSHPERLEHSLGVTSLLRYFDGHIYSATMVKRGKPAPDLFLLAAQEMGYSPQHCVVIEDSPYGILAAKSAGMHAIGITAASHTKASEFSDKLHKAGADFVASDYKDLNQYLMDLTN</sequence>
<keyword evidence="4" id="KW-0460">Magnesium</keyword>
<organism evidence="5 6">
    <name type="scientific">Marinomonas ostreistagni</name>
    <dbReference type="NCBI Taxonomy" id="359209"/>
    <lineage>
        <taxon>Bacteria</taxon>
        <taxon>Pseudomonadati</taxon>
        <taxon>Pseudomonadota</taxon>
        <taxon>Gammaproteobacteria</taxon>
        <taxon>Oceanospirillales</taxon>
        <taxon>Oceanospirillaceae</taxon>
        <taxon>Marinomonas</taxon>
    </lineage>
</organism>
<comment type="cofactor">
    <cofactor evidence="1">
        <name>Mg(2+)</name>
        <dbReference type="ChEBI" id="CHEBI:18420"/>
    </cofactor>
</comment>
<dbReference type="SFLD" id="SFLDG01135">
    <property type="entry name" value="C1.5.6:_HAD__Beta-PGM__Phospha"/>
    <property type="match status" value="1"/>
</dbReference>
<dbReference type="CDD" id="cd07526">
    <property type="entry name" value="HAD_BPGM_like"/>
    <property type="match status" value="1"/>
</dbReference>
<reference evidence="5 6" key="1">
    <citation type="submission" date="2020-12" db="EMBL/GenBank/DDBJ databases">
        <title>Comparative genome analysis of fungal antagonists Marinomonas ostreistagni 398 and M. spartinae 468.</title>
        <authorList>
            <person name="Fields J.L."/>
            <person name="Mavrodi O.V."/>
            <person name="Biber P.D."/>
            <person name="Indest K.J."/>
            <person name="Mavrodi D.V."/>
        </authorList>
    </citation>
    <scope>NUCLEOTIDE SEQUENCE [LARGE SCALE GENOMIC DNA]</scope>
    <source>
        <strain evidence="5 6">USM7</strain>
    </source>
</reference>
<proteinExistence type="inferred from homology"/>
<evidence type="ECO:0000256" key="2">
    <source>
        <dbReference type="ARBA" id="ARBA00006171"/>
    </source>
</evidence>
<dbReference type="RefSeq" id="WP_199464186.1">
    <property type="nucleotide sequence ID" value="NZ_JAEMUH010000025.1"/>
</dbReference>
<dbReference type="InterPro" id="IPR023214">
    <property type="entry name" value="HAD_sf"/>
</dbReference>
<dbReference type="EMBL" id="JAEMUH010000025">
    <property type="protein sequence ID" value="MBJ7552647.1"/>
    <property type="molecule type" value="Genomic_DNA"/>
</dbReference>
<accession>A0ABS0ZG41</accession>
<evidence type="ECO:0000256" key="1">
    <source>
        <dbReference type="ARBA" id="ARBA00001946"/>
    </source>
</evidence>